<reference evidence="3 4" key="1">
    <citation type="journal article" date="2010" name="J. Bacteriol.">
        <title>Genome sequence of the oligotrophic marine Gammaproteobacterium HTCC2143, isolated from the Oregon Coast.</title>
        <authorList>
            <person name="Oh H.M."/>
            <person name="Kang I."/>
            <person name="Ferriera S."/>
            <person name="Giovannoni S.J."/>
            <person name="Cho J.C."/>
        </authorList>
    </citation>
    <scope>NUCLEOTIDE SEQUENCE [LARGE SCALE GENOMIC DNA]</scope>
    <source>
        <strain evidence="3 4">HTCC2143</strain>
    </source>
</reference>
<protein>
    <submittedName>
        <fullName evidence="3">Predicted signal transduction protein</fullName>
    </submittedName>
</protein>
<dbReference type="AlphaFoldDB" id="A0YFM1"/>
<evidence type="ECO:0000313" key="3">
    <source>
        <dbReference type="EMBL" id="EAW30435.1"/>
    </source>
</evidence>
<organism evidence="3 4">
    <name type="scientific">marine gamma proteobacterium HTCC2143</name>
    <dbReference type="NCBI Taxonomy" id="247633"/>
    <lineage>
        <taxon>Bacteria</taxon>
        <taxon>Pseudomonadati</taxon>
        <taxon>Pseudomonadota</taxon>
        <taxon>Gammaproteobacteria</taxon>
        <taxon>Cellvibrionales</taxon>
        <taxon>Spongiibacteraceae</taxon>
        <taxon>BD1-7 clade</taxon>
    </lineage>
</organism>
<dbReference type="SUPFAM" id="SSF51206">
    <property type="entry name" value="cAMP-binding domain-like"/>
    <property type="match status" value="1"/>
</dbReference>
<dbReference type="InterPro" id="IPR013976">
    <property type="entry name" value="HDOD"/>
</dbReference>
<dbReference type="Proteomes" id="UP000004931">
    <property type="component" value="Unassembled WGS sequence"/>
</dbReference>
<dbReference type="Gene3D" id="2.60.120.10">
    <property type="entry name" value="Jelly Rolls"/>
    <property type="match status" value="1"/>
</dbReference>
<sequence length="420" mass="46969">MSKLDTPGSTDFLSTYSPFDSIDSELLNGVSGDIEVKVAEPGFCLFENGDYDPDEIYLMSGSISLIASDGRENIVNADNSHIRFPIARLRPRKYTAKASSEIQYFVINAAVLEEIQSSLSVDNVMLQEMQEQAGDDGRLLLYEFEQELNAGRFVLPSLPEVAFRIRELIENPDCSMEELSRLVKTDPAIAAKLVKVANSAMYRGVSHCDDTLTAITRLGLVTTKQLVASFAILGLFRTKSDVYKEHMQRLWQQSVEVACYSYVLAKQLPGFNEEEAMLAGLIHSVGEIVLLTYAERFYDLSADENRLNQLITNLRGQLGAMVLSKWEFNEGLVTVARESHDWMRGVDDAPDDNSEFSYCDLVQVAMLYALHGDSSNVSLPEMSSVPAFNKLKKRQLTSEQTTAIIQQGHEQIEELRALFL</sequence>
<proteinExistence type="predicted"/>
<dbReference type="PROSITE" id="PS50042">
    <property type="entry name" value="CNMP_BINDING_3"/>
    <property type="match status" value="1"/>
</dbReference>
<dbReference type="Gene3D" id="1.10.3210.10">
    <property type="entry name" value="Hypothetical protein af1432"/>
    <property type="match status" value="1"/>
</dbReference>
<accession>A0YFM1</accession>
<dbReference type="PANTHER" id="PTHR33525">
    <property type="match status" value="1"/>
</dbReference>
<dbReference type="STRING" id="247633.GP2143_09525"/>
<dbReference type="EMBL" id="AAVT01000008">
    <property type="protein sequence ID" value="EAW30435.1"/>
    <property type="molecule type" value="Genomic_DNA"/>
</dbReference>
<dbReference type="InterPro" id="IPR014710">
    <property type="entry name" value="RmlC-like_jellyroll"/>
</dbReference>
<name>A0YFM1_9GAMM</name>
<dbReference type="SUPFAM" id="SSF109604">
    <property type="entry name" value="HD-domain/PDEase-like"/>
    <property type="match status" value="1"/>
</dbReference>
<feature type="domain" description="HDOD" evidence="2">
    <location>
        <begin position="155"/>
        <end position="342"/>
    </location>
</feature>
<gene>
    <name evidence="3" type="ORF">GP2143_09525</name>
</gene>
<dbReference type="PROSITE" id="PS51833">
    <property type="entry name" value="HDOD"/>
    <property type="match status" value="1"/>
</dbReference>
<dbReference type="PANTHER" id="PTHR33525:SF3">
    <property type="entry name" value="RIBONUCLEASE Y"/>
    <property type="match status" value="1"/>
</dbReference>
<dbReference type="InterPro" id="IPR000595">
    <property type="entry name" value="cNMP-bd_dom"/>
</dbReference>
<comment type="caution">
    <text evidence="3">The sequence shown here is derived from an EMBL/GenBank/DDBJ whole genome shotgun (WGS) entry which is preliminary data.</text>
</comment>
<dbReference type="OrthoDB" id="598113at2"/>
<feature type="domain" description="Cyclic nucleotide-binding" evidence="1">
    <location>
        <begin position="18"/>
        <end position="115"/>
    </location>
</feature>
<evidence type="ECO:0000313" key="4">
    <source>
        <dbReference type="Proteomes" id="UP000004931"/>
    </source>
</evidence>
<dbReference type="Pfam" id="PF08668">
    <property type="entry name" value="HDOD"/>
    <property type="match status" value="1"/>
</dbReference>
<dbReference type="InterPro" id="IPR052340">
    <property type="entry name" value="RNase_Y/CdgJ"/>
</dbReference>
<keyword evidence="4" id="KW-1185">Reference proteome</keyword>
<dbReference type="InterPro" id="IPR018490">
    <property type="entry name" value="cNMP-bd_dom_sf"/>
</dbReference>
<evidence type="ECO:0000259" key="1">
    <source>
        <dbReference type="PROSITE" id="PS50042"/>
    </source>
</evidence>
<dbReference type="eggNOG" id="COG1639">
    <property type="taxonomic scope" value="Bacteria"/>
</dbReference>
<evidence type="ECO:0000259" key="2">
    <source>
        <dbReference type="PROSITE" id="PS51833"/>
    </source>
</evidence>